<accession>E1Z541</accession>
<feature type="region of interest" description="Disordered" evidence="1">
    <location>
        <begin position="1327"/>
        <end position="1373"/>
    </location>
</feature>
<dbReference type="eggNOG" id="ENOG502SB78">
    <property type="taxonomic scope" value="Eukaryota"/>
</dbReference>
<gene>
    <name evidence="2" type="ORF">CHLNCDRAFT_138035</name>
</gene>
<feature type="region of interest" description="Disordered" evidence="1">
    <location>
        <begin position="1287"/>
        <end position="1308"/>
    </location>
</feature>
<feature type="compositionally biased region" description="Low complexity" evidence="1">
    <location>
        <begin position="1327"/>
        <end position="1340"/>
    </location>
</feature>
<evidence type="ECO:0000313" key="2">
    <source>
        <dbReference type="EMBL" id="EFN59164.1"/>
    </source>
</evidence>
<dbReference type="OMA" id="TWEEWIL"/>
<feature type="compositionally biased region" description="Low complexity" evidence="1">
    <location>
        <begin position="76"/>
        <end position="97"/>
    </location>
</feature>
<feature type="compositionally biased region" description="Low complexity" evidence="1">
    <location>
        <begin position="1254"/>
        <end position="1270"/>
    </location>
</feature>
<proteinExistence type="predicted"/>
<name>E1Z541_CHLVA</name>
<dbReference type="RefSeq" id="XP_005851266.1">
    <property type="nucleotide sequence ID" value="XM_005851204.1"/>
</dbReference>
<dbReference type="Proteomes" id="UP000008141">
    <property type="component" value="Unassembled WGS sequence"/>
</dbReference>
<organism evidence="3">
    <name type="scientific">Chlorella variabilis</name>
    <name type="common">Green alga</name>
    <dbReference type="NCBI Taxonomy" id="554065"/>
    <lineage>
        <taxon>Eukaryota</taxon>
        <taxon>Viridiplantae</taxon>
        <taxon>Chlorophyta</taxon>
        <taxon>core chlorophytes</taxon>
        <taxon>Trebouxiophyceae</taxon>
        <taxon>Chlorellales</taxon>
        <taxon>Chlorellaceae</taxon>
        <taxon>Chlorella clade</taxon>
        <taxon>Chlorella</taxon>
    </lineage>
</organism>
<evidence type="ECO:0000256" key="1">
    <source>
        <dbReference type="SAM" id="MobiDB-lite"/>
    </source>
</evidence>
<protein>
    <recommendedName>
        <fullName evidence="4">Sfi1 spindle body domain-containing protein</fullName>
    </recommendedName>
</protein>
<reference evidence="2 3" key="1">
    <citation type="journal article" date="2010" name="Plant Cell">
        <title>The Chlorella variabilis NC64A genome reveals adaptation to photosymbiosis, coevolution with viruses, and cryptic sex.</title>
        <authorList>
            <person name="Blanc G."/>
            <person name="Duncan G."/>
            <person name="Agarkova I."/>
            <person name="Borodovsky M."/>
            <person name="Gurnon J."/>
            <person name="Kuo A."/>
            <person name="Lindquist E."/>
            <person name="Lucas S."/>
            <person name="Pangilinan J."/>
            <person name="Polle J."/>
            <person name="Salamov A."/>
            <person name="Terry A."/>
            <person name="Yamada T."/>
            <person name="Dunigan D.D."/>
            <person name="Grigoriev I.V."/>
            <person name="Claverie J.M."/>
            <person name="Van Etten J.L."/>
        </authorList>
    </citation>
    <scope>NUCLEOTIDE SEQUENCE [LARGE SCALE GENOMIC DNA]</scope>
    <source>
        <strain evidence="2 3">NC64A</strain>
    </source>
</reference>
<feature type="compositionally biased region" description="Polar residues" evidence="1">
    <location>
        <begin position="1"/>
        <end position="24"/>
    </location>
</feature>
<feature type="compositionally biased region" description="Pro residues" evidence="1">
    <location>
        <begin position="59"/>
        <end position="75"/>
    </location>
</feature>
<dbReference type="KEGG" id="cvr:CHLNCDRAFT_138035"/>
<dbReference type="OrthoDB" id="515613at2759"/>
<dbReference type="InParanoid" id="E1Z541"/>
<sequence>MTQQGQAILSHPVSTTSLGASGQPESRGDAGGPEVSSQAAPPPAQQLATAAPPVVRPLRLPPPPPNGRPPLPRGAPPSSATSSRASSPRSAVSAQPSLQTLNMARLAQYRAASRTFKPDAQPRKGLSTGDVVALRAHGKLLAVTELSSDPAEASTVHFGLQPSEQADASDKHTHLEGKWVGFRSAAAGDRFLQARKRSPNRLVFFSQNVGTWEQWEVAAGAPDPDACDWSALSLALRHRRLPQFELAVEVVRVGTYTLPPNAALTPRTLLPAADALGGAAALAGDAGADEEPGLERRELKRMSGVLVHEWLHYVDQEKAARLAIEARLAQMAEDAAGLRDWAVMQVDSVRREMGEEVEALLEAVRRKSAKLADAEVRLTGRLRWGVAMIQAKSEMGIKRQTFMWWRWIAARRRYCRHVESKLAQRSDLRLLGRAVQGWAQWREAQAAVQARLRAAVRRMYLVKLHHAFAAWRNLVACKRQQQEDQAALVEAVCQHVQRWRLRRLLRAWQQHAAGCGAGRQLLERMACAAQRREVASAFAAWSAHTARQRERLAAFCSSAATRRAQRAQRGAFHAWRLQVEDERGACLQLQHARQVLARRRLHAALRGWQDWRRQRADRRARWDATIAYMVQRGAALRLDAALAAWQEHVAQQKERRAVFYNAVQHLALHRMALALRGWQYVAAWHQHVRAAVETAVARVSRRALAQAWAAWQERVTEHRVARHRIAVCQRRRQLGLQRGVVGAWRHAAALAGAERQIVQLCQKRADRNRVALALAALQAHAAEAAARRERGQLAVSWYAEALQARALAAMGEAVARRRRFEQQLVAVARSVQLGQAREAFAGWRAAAALSTSKGQLQQAEQSVAERQLVAAAQRRIARIRLAAALSGWRQHSADLAAARQAAAQRGAARGTALLQGCLLAWAGHAAQRARQQAGMAQLVEQRAAWLTLNVAHSWRAYAQHRRQRRAQLHHAVRKLAGVCQRHAFAAWRQEAAWRRAEAARLAALERRVARRSAALGLAAAFRGWRSHAGALASARAVVDAKVAAEGGVVRRHVLAAWRSASEAQAARHAHILRVCVARRCASLQSRGLVTWLLFAQRQAHNREAVEVMVHRMARRLMHAALLTWRQAAQERRVRRIAMARFIQPAFMRSSTEGQQHSEGGGGGAFGGAYSGGSLGYGGSLALPQLPPREPLSSRLAAAAAAHGSEGSAGGAAAPQPAGLGGAPLAPLREYAAWALHGNAMLEPVPEVAESPYQARSHGGAASSAASTALPGSPLTPASAFAAGGSPLPGSGAAAQQLSPGGLSAAATPGPGGLSPLAAAATPTYSLGSAAGSQAGSARRSPLSLAGTPQPDFGLGGGEGWGGSPSSGAHLAHAPTPLGLQGRYEIRQFSAGTDYLAPAAPAAYSTPLAAQKTPPPGLAELQGDYSIQRLHAAAEEDGRHLAAQATPPHPDAAYASLIAAYPGSLSAAKTPLLHINPLAM</sequence>
<feature type="compositionally biased region" description="Gly residues" evidence="1">
    <location>
        <begin position="1353"/>
        <end position="1364"/>
    </location>
</feature>
<feature type="region of interest" description="Disordered" evidence="1">
    <location>
        <begin position="1"/>
        <end position="99"/>
    </location>
</feature>
<evidence type="ECO:0008006" key="4">
    <source>
        <dbReference type="Google" id="ProtNLM"/>
    </source>
</evidence>
<dbReference type="GeneID" id="17358623"/>
<evidence type="ECO:0000313" key="3">
    <source>
        <dbReference type="Proteomes" id="UP000008141"/>
    </source>
</evidence>
<feature type="compositionally biased region" description="Low complexity" evidence="1">
    <location>
        <begin position="45"/>
        <end position="58"/>
    </location>
</feature>
<keyword evidence="3" id="KW-1185">Reference proteome</keyword>
<feature type="region of interest" description="Disordered" evidence="1">
    <location>
        <begin position="1251"/>
        <end position="1270"/>
    </location>
</feature>
<dbReference type="EMBL" id="GL433836">
    <property type="protein sequence ID" value="EFN59164.1"/>
    <property type="molecule type" value="Genomic_DNA"/>
</dbReference>